<dbReference type="SMART" id="SM00436">
    <property type="entry name" value="TOP1Bc"/>
    <property type="match status" value="1"/>
</dbReference>
<dbReference type="EC" id="5.6.2.1" evidence="8"/>
<evidence type="ECO:0000259" key="11">
    <source>
        <dbReference type="PROSITE" id="PS52039"/>
    </source>
</evidence>
<dbReference type="GO" id="GO:0003917">
    <property type="term" value="F:DNA topoisomerase type I (single strand cut, ATP-independent) activity"/>
    <property type="evidence" value="ECO:0007669"/>
    <property type="project" value="UniProtKB-UniRule"/>
</dbReference>
<feature type="domain" description="Toprim" evidence="10">
    <location>
        <begin position="3"/>
        <end position="113"/>
    </location>
</feature>
<dbReference type="InterPro" id="IPR003602">
    <property type="entry name" value="Topo_IA_DNA-bd_dom"/>
</dbReference>
<dbReference type="InterPro" id="IPR025589">
    <property type="entry name" value="Toprim_C_rpt"/>
</dbReference>
<comment type="catalytic activity">
    <reaction evidence="1 8">
        <text>ATP-independent breakage of single-stranded DNA, followed by passage and rejoining.</text>
        <dbReference type="EC" id="5.6.2.1"/>
    </reaction>
</comment>
<dbReference type="PROSITE" id="PS00396">
    <property type="entry name" value="TOPO_IA_1"/>
    <property type="match status" value="1"/>
</dbReference>
<evidence type="ECO:0000256" key="5">
    <source>
        <dbReference type="ARBA" id="ARBA00023029"/>
    </source>
</evidence>
<dbReference type="STRING" id="1121884.SAMN02745131_01405"/>
<dbReference type="SUPFAM" id="SSF56712">
    <property type="entry name" value="Prokaryotic type I DNA topoisomerase"/>
    <property type="match status" value="1"/>
</dbReference>
<feature type="site" description="Interaction with DNA" evidence="8">
    <location>
        <position position="33"/>
    </location>
</feature>
<dbReference type="PANTHER" id="PTHR42785">
    <property type="entry name" value="DNA TOPOISOMERASE, TYPE IA, CORE"/>
    <property type="match status" value="1"/>
</dbReference>
<dbReference type="HAMAP" id="MF_00952">
    <property type="entry name" value="Topoisom_1_prok"/>
    <property type="match status" value="1"/>
</dbReference>
<dbReference type="SMART" id="SM00437">
    <property type="entry name" value="TOP1Ac"/>
    <property type="match status" value="1"/>
</dbReference>
<gene>
    <name evidence="8" type="primary">topA</name>
    <name evidence="12" type="ORF">SAMN02745131_01405</name>
</gene>
<dbReference type="Pfam" id="PF01131">
    <property type="entry name" value="Topoisom_bac"/>
    <property type="match status" value="2"/>
</dbReference>
<dbReference type="InterPro" id="IPR000380">
    <property type="entry name" value="Topo_IA"/>
</dbReference>
<keyword evidence="6 8" id="KW-0238">DNA-binding</keyword>
<evidence type="ECO:0000256" key="9">
    <source>
        <dbReference type="SAM" id="MobiDB-lite"/>
    </source>
</evidence>
<feature type="site" description="Interaction with DNA" evidence="8">
    <location>
        <position position="143"/>
    </location>
</feature>
<dbReference type="InterPro" id="IPR023406">
    <property type="entry name" value="Topo_IA_AS"/>
</dbReference>
<dbReference type="InterPro" id="IPR013825">
    <property type="entry name" value="Topo_IA_cen_sub2"/>
</dbReference>
<dbReference type="Gene3D" id="1.10.290.10">
    <property type="entry name" value="Topoisomerase I, domain 4"/>
    <property type="match status" value="1"/>
</dbReference>
<dbReference type="NCBIfam" id="TIGR01051">
    <property type="entry name" value="topA_bact"/>
    <property type="match status" value="1"/>
</dbReference>
<dbReference type="PANTHER" id="PTHR42785:SF1">
    <property type="entry name" value="DNA TOPOISOMERASE"/>
    <property type="match status" value="1"/>
</dbReference>
<feature type="region of interest" description="Disordered" evidence="9">
    <location>
        <begin position="839"/>
        <end position="866"/>
    </location>
</feature>
<comment type="subunit">
    <text evidence="8">Monomer.</text>
</comment>
<keyword evidence="13" id="KW-1185">Reference proteome</keyword>
<dbReference type="AlphaFoldDB" id="A0A1M4XAP5"/>
<feature type="active site" description="O-(5'-phospho-DNA)-tyrosine intermediate" evidence="8">
    <location>
        <position position="289"/>
    </location>
</feature>
<evidence type="ECO:0000313" key="13">
    <source>
        <dbReference type="Proteomes" id="UP000184048"/>
    </source>
</evidence>
<dbReference type="InterPro" id="IPR003601">
    <property type="entry name" value="Topo_IA_2"/>
</dbReference>
<evidence type="ECO:0000256" key="3">
    <source>
        <dbReference type="ARBA" id="ARBA00022723"/>
    </source>
</evidence>
<dbReference type="GO" id="GO:0006265">
    <property type="term" value="P:DNA topological change"/>
    <property type="evidence" value="ECO:0007669"/>
    <property type="project" value="UniProtKB-UniRule"/>
</dbReference>
<dbReference type="InterPro" id="IPR023405">
    <property type="entry name" value="Topo_IA_core_domain"/>
</dbReference>
<organism evidence="12 13">
    <name type="scientific">Flavisolibacter ginsengisoli DSM 18119</name>
    <dbReference type="NCBI Taxonomy" id="1121884"/>
    <lineage>
        <taxon>Bacteria</taxon>
        <taxon>Pseudomonadati</taxon>
        <taxon>Bacteroidota</taxon>
        <taxon>Chitinophagia</taxon>
        <taxon>Chitinophagales</taxon>
        <taxon>Chitinophagaceae</taxon>
        <taxon>Flavisolibacter</taxon>
    </lineage>
</organism>
<dbReference type="Gene3D" id="1.10.460.10">
    <property type="entry name" value="Topoisomerase I, domain 2"/>
    <property type="match status" value="1"/>
</dbReference>
<dbReference type="Pfam" id="PF13368">
    <property type="entry name" value="Toprim_C_rpt"/>
    <property type="match status" value="3"/>
</dbReference>
<comment type="caution">
    <text evidence="8">Lacks conserved residue(s) required for the propagation of feature annotation.</text>
</comment>
<evidence type="ECO:0000256" key="1">
    <source>
        <dbReference type="ARBA" id="ARBA00000213"/>
    </source>
</evidence>
<dbReference type="Pfam" id="PF01751">
    <property type="entry name" value="Toprim"/>
    <property type="match status" value="1"/>
</dbReference>
<dbReference type="GO" id="GO:0046872">
    <property type="term" value="F:metal ion binding"/>
    <property type="evidence" value="ECO:0007669"/>
    <property type="project" value="UniProtKB-KW"/>
</dbReference>
<dbReference type="CDD" id="cd03363">
    <property type="entry name" value="TOPRIM_TopoIA_TopoI"/>
    <property type="match status" value="1"/>
</dbReference>
<reference evidence="12 13" key="1">
    <citation type="submission" date="2016-11" db="EMBL/GenBank/DDBJ databases">
        <authorList>
            <person name="Jaros S."/>
            <person name="Januszkiewicz K."/>
            <person name="Wedrychowicz H."/>
        </authorList>
    </citation>
    <scope>NUCLEOTIDE SEQUENCE [LARGE SCALE GENOMIC DNA]</scope>
    <source>
        <strain evidence="12 13">DSM 18119</strain>
    </source>
</reference>
<dbReference type="PROSITE" id="PS52039">
    <property type="entry name" value="TOPO_IA_2"/>
    <property type="match status" value="1"/>
</dbReference>
<dbReference type="InterPro" id="IPR034149">
    <property type="entry name" value="TOPRIM_TopoI"/>
</dbReference>
<proteinExistence type="inferred from homology"/>
<dbReference type="RefSeq" id="WP_072834610.1">
    <property type="nucleotide sequence ID" value="NZ_FQUU01000004.1"/>
</dbReference>
<comment type="similarity">
    <text evidence="2 8">Belongs to the type IA topoisomerase family.</text>
</comment>
<dbReference type="InterPro" id="IPR013497">
    <property type="entry name" value="Topo_IA_cen"/>
</dbReference>
<dbReference type="InterPro" id="IPR006171">
    <property type="entry name" value="TOPRIM_dom"/>
</dbReference>
<evidence type="ECO:0000256" key="2">
    <source>
        <dbReference type="ARBA" id="ARBA00009446"/>
    </source>
</evidence>
<keyword evidence="4" id="KW-0460">Magnesium</keyword>
<evidence type="ECO:0000256" key="4">
    <source>
        <dbReference type="ARBA" id="ARBA00022842"/>
    </source>
</evidence>
<comment type="function">
    <text evidence="8">Releases the supercoiling and torsional tension of DNA, which is introduced during the DNA replication and transcription, by transiently cleaving and rejoining one strand of the DNA duplex. Introduces a single-strand break via transesterification at a target site in duplex DNA. The scissile phosphodiester is attacked by the catalytic tyrosine of the enzyme, resulting in the formation of a DNA-(5'-phosphotyrosyl)-enzyme intermediate and the expulsion of a 3'-OH DNA strand. The free DNA strand then undergoes passage around the unbroken strand, thus removing DNA supercoils. Finally, in the religation step, the DNA 3'-OH attacks the covalent intermediate to expel the active-site tyrosine and restore the DNA phosphodiester backbone.</text>
</comment>
<dbReference type="InterPro" id="IPR028612">
    <property type="entry name" value="Topoisom_1_IA"/>
</dbReference>
<evidence type="ECO:0000256" key="8">
    <source>
        <dbReference type="HAMAP-Rule" id="MF_00952"/>
    </source>
</evidence>
<sequence>MAKNLLIVESPAKAKTIEKILGSNFEVKSCYGHIRDLEKDDMGIDVKNNFRPRYIVPEEKRKVVNDLKQLAKKSGEVWLATDEDREGEAISWHLCEVLGLNPATTKRIVFHEITKPAIQKAVGNPRTVDMNLVNAQQARRVLDRIVGFELSPVLWRKISMKNNLSAGRVQSVAVRLIAEREREINAFTPQSSFKVEATFTALDITGKQVSFKAEGTRFSKAADAEQFLKSCLKANYKVNDIQVKPTRRSPAAPFTTSTLQQEASRKLGYGVSRTMLLAQKLYESGQITYMRTDSVNLSETAMEDIEKTITSSYGSKYHKARRYKNKNESAQEAHEAIRPTYMSNTSVSDAETRRLYELIWKRTMASQMADAELEKTIAKIGISTNKAELTAQGEVLKFDGFIKVYREDLDDEDLDGDEAGQEGMLPPLKVGQELSFKEMKAIERFTRALPRYTEASLVKKLEELGIGRPSTYAPTISTIQKRGYVEKRDKEGIQRSYSVFTLNNDTITKKTETENTGAEKAKLFPTDLGLVVTDFLKQYFDDIMDYSFTARIEEEFDHVAQGKVVWSKMINDFYNPFKKDVENTIETAERIRGERELGIEPGTGKPVVARMGRYGPMVQIGVSESEEKPRFAKLKQGQSIETISLEDAMDLFRLPLTLGEYEGQEVSVNTGRFGPYIKYGEQFISLPKGLEPLDVDLEKAKELIGDKQVADAPIGQFEGLPVTKGKGRFGPFIKWNNLFINVPRAYNFDSLSQKDLDELIQKKVEKEANRFIQQWPSEKISIENGRWGPFIRFGKKMLKLGKATNGEKLSAEELSTISLEDVKKMIELQVPGAFTKKAAAKKTASKKAAPKKSPGKKTATKKSPKK</sequence>
<dbReference type="Proteomes" id="UP000184048">
    <property type="component" value="Unassembled WGS sequence"/>
</dbReference>
<dbReference type="Gene3D" id="3.40.50.140">
    <property type="match status" value="1"/>
</dbReference>
<dbReference type="PRINTS" id="PR00417">
    <property type="entry name" value="PRTPISMRASEI"/>
</dbReference>
<feature type="site" description="Interaction with DNA" evidence="8">
    <location>
        <position position="140"/>
    </location>
</feature>
<keyword evidence="7 8" id="KW-0413">Isomerase</keyword>
<evidence type="ECO:0000259" key="10">
    <source>
        <dbReference type="PROSITE" id="PS50880"/>
    </source>
</evidence>
<accession>A0A1M4XAP5</accession>
<dbReference type="OrthoDB" id="9804262at2"/>
<dbReference type="Gene3D" id="2.70.20.10">
    <property type="entry name" value="Topoisomerase I, domain 3"/>
    <property type="match status" value="1"/>
</dbReference>
<dbReference type="InterPro" id="IPR005733">
    <property type="entry name" value="TopoI_bac-type"/>
</dbReference>
<name>A0A1M4XAP5_9BACT</name>
<dbReference type="GO" id="GO:0003677">
    <property type="term" value="F:DNA binding"/>
    <property type="evidence" value="ECO:0007669"/>
    <property type="project" value="UniProtKB-KW"/>
</dbReference>
<keyword evidence="5 8" id="KW-0799">Topoisomerase</keyword>
<keyword evidence="3" id="KW-0479">Metal-binding</keyword>
<dbReference type="SMART" id="SM00493">
    <property type="entry name" value="TOPRIM"/>
    <property type="match status" value="1"/>
</dbReference>
<feature type="site" description="Interaction with DNA" evidence="8">
    <location>
        <position position="291"/>
    </location>
</feature>
<feature type="site" description="Interaction with DNA" evidence="8">
    <location>
        <position position="482"/>
    </location>
</feature>
<dbReference type="EMBL" id="FQUU01000004">
    <property type="protein sequence ID" value="SHE90485.1"/>
    <property type="molecule type" value="Genomic_DNA"/>
</dbReference>
<dbReference type="CDD" id="cd00186">
    <property type="entry name" value="TOP1Ac"/>
    <property type="match status" value="1"/>
</dbReference>
<dbReference type="InterPro" id="IPR013824">
    <property type="entry name" value="Topo_IA_cen_sub1"/>
</dbReference>
<feature type="region of interest" description="Interaction with DNA" evidence="8">
    <location>
        <begin position="165"/>
        <end position="170"/>
    </location>
</feature>
<feature type="site" description="Interaction with DNA" evidence="8">
    <location>
        <position position="139"/>
    </location>
</feature>
<feature type="domain" description="Topo IA-type catalytic" evidence="11">
    <location>
        <begin position="129"/>
        <end position="582"/>
    </location>
</feature>
<evidence type="ECO:0000256" key="6">
    <source>
        <dbReference type="ARBA" id="ARBA00023125"/>
    </source>
</evidence>
<evidence type="ECO:0000256" key="7">
    <source>
        <dbReference type="ARBA" id="ARBA00023235"/>
    </source>
</evidence>
<dbReference type="PROSITE" id="PS50880">
    <property type="entry name" value="TOPRIM"/>
    <property type="match status" value="1"/>
</dbReference>
<dbReference type="InterPro" id="IPR013826">
    <property type="entry name" value="Topo_IA_cen_sub3"/>
</dbReference>
<protein>
    <recommendedName>
        <fullName evidence="8">DNA topoisomerase 1</fullName>
        <ecNumber evidence="8">5.6.2.1</ecNumber>
    </recommendedName>
    <alternativeName>
        <fullName evidence="8">DNA topoisomerase I</fullName>
    </alternativeName>
</protein>
<evidence type="ECO:0000313" key="12">
    <source>
        <dbReference type="EMBL" id="SHE90485.1"/>
    </source>
</evidence>
<feature type="site" description="Interaction with DNA" evidence="8">
    <location>
        <position position="155"/>
    </location>
</feature>